<name>A0A9X7JUL0_9ACTN</name>
<sequence length="73" mass="7235">MVSLRRISVLGAVSGALVLSAVTTAHAVGEGDAARAFESVPGPDSGNVGRKVSVPAQVVGMDINPLSLLIPGV</sequence>
<dbReference type="EMBL" id="PXWG01000004">
    <property type="protein sequence ID" value="PSJ30107.1"/>
    <property type="molecule type" value="Genomic_DNA"/>
</dbReference>
<dbReference type="AlphaFoldDB" id="A0A9X7JUL0"/>
<evidence type="ECO:0000313" key="2">
    <source>
        <dbReference type="EMBL" id="PSJ30107.1"/>
    </source>
</evidence>
<feature type="chain" id="PRO_5040779161" description="Secreted protein" evidence="1">
    <location>
        <begin position="28"/>
        <end position="73"/>
    </location>
</feature>
<dbReference type="Proteomes" id="UP000242427">
    <property type="component" value="Unassembled WGS sequence"/>
</dbReference>
<evidence type="ECO:0000313" key="3">
    <source>
        <dbReference type="Proteomes" id="UP000242427"/>
    </source>
</evidence>
<proteinExistence type="predicted"/>
<feature type="signal peptide" evidence="1">
    <location>
        <begin position="1"/>
        <end position="27"/>
    </location>
</feature>
<reference evidence="2 3" key="1">
    <citation type="submission" date="2018-03" db="EMBL/GenBank/DDBJ databases">
        <title>Chitinolytic properties of Streptosporangium nondiastaticum TBG75A20.</title>
        <authorList>
            <person name="Gayathri V."/>
            <person name="Shiburaj S."/>
        </authorList>
    </citation>
    <scope>NUCLEOTIDE SEQUENCE [LARGE SCALE GENOMIC DNA]</scope>
    <source>
        <strain evidence="2 3">TBG75A20</strain>
    </source>
</reference>
<keyword evidence="1" id="KW-0732">Signal</keyword>
<accession>A0A9X7JUL0</accession>
<organism evidence="2 3">
    <name type="scientific">Streptosporangium nondiastaticum</name>
    <dbReference type="NCBI Taxonomy" id="35764"/>
    <lineage>
        <taxon>Bacteria</taxon>
        <taxon>Bacillati</taxon>
        <taxon>Actinomycetota</taxon>
        <taxon>Actinomycetes</taxon>
        <taxon>Streptosporangiales</taxon>
        <taxon>Streptosporangiaceae</taxon>
        <taxon>Streptosporangium</taxon>
    </lineage>
</organism>
<comment type="caution">
    <text evidence="2">The sequence shown here is derived from an EMBL/GenBank/DDBJ whole genome shotgun (WGS) entry which is preliminary data.</text>
</comment>
<keyword evidence="3" id="KW-1185">Reference proteome</keyword>
<protein>
    <recommendedName>
        <fullName evidence="4">Secreted protein</fullName>
    </recommendedName>
</protein>
<gene>
    <name evidence="2" type="ORF">B7P34_03680</name>
</gene>
<evidence type="ECO:0008006" key="4">
    <source>
        <dbReference type="Google" id="ProtNLM"/>
    </source>
</evidence>
<evidence type="ECO:0000256" key="1">
    <source>
        <dbReference type="SAM" id="SignalP"/>
    </source>
</evidence>